<evidence type="ECO:0000256" key="1">
    <source>
        <dbReference type="ARBA" id="ARBA00023125"/>
    </source>
</evidence>
<protein>
    <submittedName>
        <fullName evidence="3">MerR family transcriptional regulator</fullName>
    </submittedName>
</protein>
<sequence>MSATSEKSMGIGEVSERTGLSAHTLRFYEQQGLLVEPVRRDSAGRRTFSEQEVGWLRVCARLRDSDMPLPDIRRYAELVRRGEETVAERFELLRGHQARVRQRMAELQESLDVIDFKVGLYEDHLEAGSADTLWRDGPECAPASH</sequence>
<name>A0ABY5DHD7_9ACTN</name>
<gene>
    <name evidence="3" type="ORF">NE857_14880</name>
</gene>
<evidence type="ECO:0000259" key="2">
    <source>
        <dbReference type="PROSITE" id="PS50937"/>
    </source>
</evidence>
<proteinExistence type="predicted"/>
<evidence type="ECO:0000313" key="3">
    <source>
        <dbReference type="EMBL" id="USY22780.1"/>
    </source>
</evidence>
<dbReference type="PROSITE" id="PS00552">
    <property type="entry name" value="HTH_MERR_1"/>
    <property type="match status" value="1"/>
</dbReference>
<dbReference type="SMART" id="SM00422">
    <property type="entry name" value="HTH_MERR"/>
    <property type="match status" value="1"/>
</dbReference>
<feature type="domain" description="HTH merR-type" evidence="2">
    <location>
        <begin position="11"/>
        <end position="78"/>
    </location>
</feature>
<dbReference type="RefSeq" id="WP_254421535.1">
    <property type="nucleotide sequence ID" value="NZ_CP099837.1"/>
</dbReference>
<dbReference type="Proteomes" id="UP001055940">
    <property type="component" value="Chromosome"/>
</dbReference>
<accession>A0ABY5DHD7</accession>
<keyword evidence="1" id="KW-0238">DNA-binding</keyword>
<dbReference type="CDD" id="cd01109">
    <property type="entry name" value="HTH_YyaN"/>
    <property type="match status" value="1"/>
</dbReference>
<dbReference type="InterPro" id="IPR009061">
    <property type="entry name" value="DNA-bd_dom_put_sf"/>
</dbReference>
<dbReference type="Pfam" id="PF13411">
    <property type="entry name" value="MerR_1"/>
    <property type="match status" value="1"/>
</dbReference>
<reference evidence="3" key="1">
    <citation type="submission" date="2022-06" db="EMBL/GenBank/DDBJ databases">
        <authorList>
            <person name="Ping M."/>
        </authorList>
    </citation>
    <scope>NUCLEOTIDE SEQUENCE</scope>
    <source>
        <strain evidence="3">JCM11759T</strain>
    </source>
</reference>
<organism evidence="3 4">
    <name type="scientific">Nocardiopsis exhalans</name>
    <dbReference type="NCBI Taxonomy" id="163604"/>
    <lineage>
        <taxon>Bacteria</taxon>
        <taxon>Bacillati</taxon>
        <taxon>Actinomycetota</taxon>
        <taxon>Actinomycetes</taxon>
        <taxon>Streptosporangiales</taxon>
        <taxon>Nocardiopsidaceae</taxon>
        <taxon>Nocardiopsis</taxon>
    </lineage>
</organism>
<dbReference type="PROSITE" id="PS50937">
    <property type="entry name" value="HTH_MERR_2"/>
    <property type="match status" value="1"/>
</dbReference>
<dbReference type="InterPro" id="IPR000551">
    <property type="entry name" value="MerR-type_HTH_dom"/>
</dbReference>
<dbReference type="Gene3D" id="1.10.1660.10">
    <property type="match status" value="1"/>
</dbReference>
<dbReference type="SUPFAM" id="SSF46955">
    <property type="entry name" value="Putative DNA-binding domain"/>
    <property type="match status" value="1"/>
</dbReference>
<dbReference type="EMBL" id="CP099837">
    <property type="protein sequence ID" value="USY22780.1"/>
    <property type="molecule type" value="Genomic_DNA"/>
</dbReference>
<dbReference type="InterPro" id="IPR047057">
    <property type="entry name" value="MerR_fam"/>
</dbReference>
<keyword evidence="4" id="KW-1185">Reference proteome</keyword>
<evidence type="ECO:0000313" key="4">
    <source>
        <dbReference type="Proteomes" id="UP001055940"/>
    </source>
</evidence>
<dbReference type="PANTHER" id="PTHR30204:SF98">
    <property type="entry name" value="HTH-TYPE TRANSCRIPTIONAL REGULATOR ADHR"/>
    <property type="match status" value="1"/>
</dbReference>
<dbReference type="PANTHER" id="PTHR30204">
    <property type="entry name" value="REDOX-CYCLING DRUG-SENSING TRANSCRIPTIONAL ACTIVATOR SOXR"/>
    <property type="match status" value="1"/>
</dbReference>